<evidence type="ECO:0000313" key="2">
    <source>
        <dbReference type="Proteomes" id="UP000807504"/>
    </source>
</evidence>
<evidence type="ECO:0008006" key="3">
    <source>
        <dbReference type="Google" id="ProtNLM"/>
    </source>
</evidence>
<proteinExistence type="predicted"/>
<dbReference type="Proteomes" id="UP000807504">
    <property type="component" value="Unassembled WGS sequence"/>
</dbReference>
<organism evidence="1 2">
    <name type="scientific">Argiope bruennichi</name>
    <name type="common">Wasp spider</name>
    <name type="synonym">Aranea bruennichi</name>
    <dbReference type="NCBI Taxonomy" id="94029"/>
    <lineage>
        <taxon>Eukaryota</taxon>
        <taxon>Metazoa</taxon>
        <taxon>Ecdysozoa</taxon>
        <taxon>Arthropoda</taxon>
        <taxon>Chelicerata</taxon>
        <taxon>Arachnida</taxon>
        <taxon>Araneae</taxon>
        <taxon>Araneomorphae</taxon>
        <taxon>Entelegynae</taxon>
        <taxon>Araneoidea</taxon>
        <taxon>Araneidae</taxon>
        <taxon>Argiope</taxon>
    </lineage>
</organism>
<keyword evidence="2" id="KW-1185">Reference proteome</keyword>
<dbReference type="Pfam" id="PF14223">
    <property type="entry name" value="Retrotran_gag_2"/>
    <property type="match status" value="1"/>
</dbReference>
<gene>
    <name evidence="1" type="ORF">HNY73_018747</name>
</gene>
<reference evidence="1" key="1">
    <citation type="journal article" date="2020" name="bioRxiv">
        <title>Chromosome-level reference genome of the European wasp spider Argiope bruennichi: a resource for studies on range expansion and evolutionary adaptation.</title>
        <authorList>
            <person name="Sheffer M.M."/>
            <person name="Hoppe A."/>
            <person name="Krehenwinkel H."/>
            <person name="Uhl G."/>
            <person name="Kuss A.W."/>
            <person name="Jensen L."/>
            <person name="Jensen C."/>
            <person name="Gillespie R.G."/>
            <person name="Hoff K.J."/>
            <person name="Prost S."/>
        </authorList>
    </citation>
    <scope>NUCLEOTIDE SEQUENCE</scope>
</reference>
<dbReference type="AlphaFoldDB" id="A0A8T0EEQ8"/>
<comment type="caution">
    <text evidence="1">The sequence shown here is derived from an EMBL/GenBank/DDBJ whole genome shotgun (WGS) entry which is preliminary data.</text>
</comment>
<accession>A0A8T0EEQ8</accession>
<dbReference type="EMBL" id="JABXBU010002228">
    <property type="protein sequence ID" value="KAF8771309.1"/>
    <property type="molecule type" value="Genomic_DNA"/>
</dbReference>
<protein>
    <recommendedName>
        <fullName evidence="3">DUF4219 domain-containing protein</fullName>
    </recommendedName>
</protein>
<name>A0A8T0EEQ8_ARGBR</name>
<evidence type="ECO:0000313" key="1">
    <source>
        <dbReference type="EMBL" id="KAF8771309.1"/>
    </source>
</evidence>
<sequence length="159" mass="18265">MPGGEGSFNHRQLIGRANYMDWKFAMKMHFIKKDLWYYVAGVKEDTAKDIKALSYIVEGVSEAIFNDLRELSSGKLAWQVLAETYEDKDITRKISIMKELVNTRYTDCKDMSDYLHRAISAYQQLISTGIKPDVELIAGIILANLPDRFEPLTFEKICT</sequence>
<reference evidence="1" key="2">
    <citation type="submission" date="2020-06" db="EMBL/GenBank/DDBJ databases">
        <authorList>
            <person name="Sheffer M."/>
        </authorList>
    </citation>
    <scope>NUCLEOTIDE SEQUENCE</scope>
</reference>